<dbReference type="GO" id="GO:0015297">
    <property type="term" value="F:antiporter activity"/>
    <property type="evidence" value="ECO:0007669"/>
    <property type="project" value="InterPro"/>
</dbReference>
<feature type="transmembrane region" description="Helical" evidence="10">
    <location>
        <begin position="116"/>
        <end position="137"/>
    </location>
</feature>
<accession>A0A4Q9VIP1</accession>
<dbReference type="AlphaFoldDB" id="A0A4Q9VIP1"/>
<keyword evidence="4" id="KW-0813">Transport</keyword>
<dbReference type="InterPro" id="IPR052031">
    <property type="entry name" value="Membrane_Transporter-Flippase"/>
</dbReference>
<comment type="subcellular location">
    <subcellularLocation>
        <location evidence="1">Cell inner membrane</location>
        <topology evidence="1">Multi-pass membrane protein</topology>
    </subcellularLocation>
</comment>
<name>A0A4Q9VIP1_9HYPH</name>
<dbReference type="NCBIfam" id="TIGR00797">
    <property type="entry name" value="matE"/>
    <property type="match status" value="1"/>
</dbReference>
<protein>
    <recommendedName>
        <fullName evidence="3">Multidrug export protein MepA</fullName>
    </recommendedName>
</protein>
<keyword evidence="8 10" id="KW-0472">Membrane</keyword>
<dbReference type="PANTHER" id="PTHR43549">
    <property type="entry name" value="MULTIDRUG RESISTANCE PROTEIN YPNP-RELATED"/>
    <property type="match status" value="1"/>
</dbReference>
<dbReference type="InterPro" id="IPR002528">
    <property type="entry name" value="MATE_fam"/>
</dbReference>
<keyword evidence="6 10" id="KW-0812">Transmembrane</keyword>
<dbReference type="GO" id="GO:0046677">
    <property type="term" value="P:response to antibiotic"/>
    <property type="evidence" value="ECO:0007669"/>
    <property type="project" value="UniProtKB-KW"/>
</dbReference>
<dbReference type="InterPro" id="IPR048279">
    <property type="entry name" value="MdtK-like"/>
</dbReference>
<evidence type="ECO:0000256" key="1">
    <source>
        <dbReference type="ARBA" id="ARBA00004429"/>
    </source>
</evidence>
<feature type="transmembrane region" description="Helical" evidence="10">
    <location>
        <begin position="47"/>
        <end position="69"/>
    </location>
</feature>
<feature type="transmembrane region" description="Helical" evidence="10">
    <location>
        <begin position="414"/>
        <end position="432"/>
    </location>
</feature>
<feature type="transmembrane region" description="Helical" evidence="10">
    <location>
        <begin position="157"/>
        <end position="176"/>
    </location>
</feature>
<feature type="transmembrane region" description="Helical" evidence="10">
    <location>
        <begin position="342"/>
        <end position="365"/>
    </location>
</feature>
<evidence type="ECO:0000256" key="6">
    <source>
        <dbReference type="ARBA" id="ARBA00022692"/>
    </source>
</evidence>
<keyword evidence="9" id="KW-0046">Antibiotic resistance</keyword>
<reference evidence="11 12" key="1">
    <citation type="submission" date="2019-02" db="EMBL/GenBank/DDBJ databases">
        <title>Siculibacillus lacustris gen. nov., sp. nov., a new rosette-forming bacterium isolated from a freshwater crater lake (Lake St. Ana, Romania).</title>
        <authorList>
            <person name="Felfoldi T."/>
            <person name="Marton Z."/>
            <person name="Szabo A."/>
            <person name="Mentes A."/>
            <person name="Boka K."/>
            <person name="Marialigeti K."/>
            <person name="Mathe I."/>
            <person name="Koncz M."/>
            <person name="Schumann P."/>
            <person name="Toth E."/>
        </authorList>
    </citation>
    <scope>NUCLEOTIDE SEQUENCE [LARGE SCALE GENOMIC DNA]</scope>
    <source>
        <strain evidence="11 12">SA-279</strain>
    </source>
</reference>
<feature type="transmembrane region" description="Helical" evidence="10">
    <location>
        <begin position="188"/>
        <end position="209"/>
    </location>
</feature>
<dbReference type="Proteomes" id="UP000292781">
    <property type="component" value="Unassembled WGS sequence"/>
</dbReference>
<keyword evidence="7 10" id="KW-1133">Transmembrane helix</keyword>
<comment type="caution">
    <text evidence="11">The sequence shown here is derived from an EMBL/GenBank/DDBJ whole genome shotgun (WGS) entry which is preliminary data.</text>
</comment>
<proteinExistence type="inferred from homology"/>
<evidence type="ECO:0000313" key="11">
    <source>
        <dbReference type="EMBL" id="TBW35108.1"/>
    </source>
</evidence>
<dbReference type="GO" id="GO:0005886">
    <property type="term" value="C:plasma membrane"/>
    <property type="evidence" value="ECO:0007669"/>
    <property type="project" value="UniProtKB-SubCell"/>
</dbReference>
<feature type="transmembrane region" description="Helical" evidence="10">
    <location>
        <begin position="215"/>
        <end position="241"/>
    </location>
</feature>
<evidence type="ECO:0000256" key="7">
    <source>
        <dbReference type="ARBA" id="ARBA00022989"/>
    </source>
</evidence>
<gene>
    <name evidence="11" type="ORF">EYW49_16805</name>
</gene>
<evidence type="ECO:0000256" key="8">
    <source>
        <dbReference type="ARBA" id="ARBA00023136"/>
    </source>
</evidence>
<keyword evidence="5" id="KW-1003">Cell membrane</keyword>
<evidence type="ECO:0000256" key="5">
    <source>
        <dbReference type="ARBA" id="ARBA00022475"/>
    </source>
</evidence>
<evidence type="ECO:0000256" key="2">
    <source>
        <dbReference type="ARBA" id="ARBA00008417"/>
    </source>
</evidence>
<dbReference type="GO" id="GO:0042910">
    <property type="term" value="F:xenobiotic transmembrane transporter activity"/>
    <property type="evidence" value="ECO:0007669"/>
    <property type="project" value="InterPro"/>
</dbReference>
<evidence type="ECO:0000256" key="3">
    <source>
        <dbReference type="ARBA" id="ARBA00022106"/>
    </source>
</evidence>
<keyword evidence="12" id="KW-1185">Reference proteome</keyword>
<feature type="transmembrane region" description="Helical" evidence="10">
    <location>
        <begin position="81"/>
        <end position="104"/>
    </location>
</feature>
<comment type="similarity">
    <text evidence="2">Belongs to the multi antimicrobial extrusion (MATE) (TC 2.A.66.1) family. MepA subfamily.</text>
</comment>
<evidence type="ECO:0000256" key="4">
    <source>
        <dbReference type="ARBA" id="ARBA00022448"/>
    </source>
</evidence>
<evidence type="ECO:0000256" key="9">
    <source>
        <dbReference type="ARBA" id="ARBA00023251"/>
    </source>
</evidence>
<feature type="transmembrane region" description="Helical" evidence="10">
    <location>
        <begin position="385"/>
        <end position="407"/>
    </location>
</feature>
<feature type="transmembrane region" description="Helical" evidence="10">
    <location>
        <begin position="262"/>
        <end position="285"/>
    </location>
</feature>
<dbReference type="PANTHER" id="PTHR43549:SF2">
    <property type="entry name" value="MULTIDRUG RESISTANCE PROTEIN NORM-RELATED"/>
    <property type="match status" value="1"/>
</dbReference>
<dbReference type="Pfam" id="PF01554">
    <property type="entry name" value="MatE"/>
    <property type="match status" value="2"/>
</dbReference>
<organism evidence="11 12">
    <name type="scientific">Siculibacillus lacustris</name>
    <dbReference type="NCBI Taxonomy" id="1549641"/>
    <lineage>
        <taxon>Bacteria</taxon>
        <taxon>Pseudomonadati</taxon>
        <taxon>Pseudomonadota</taxon>
        <taxon>Alphaproteobacteria</taxon>
        <taxon>Hyphomicrobiales</taxon>
        <taxon>Ancalomicrobiaceae</taxon>
        <taxon>Siculibacillus</taxon>
    </lineage>
</organism>
<dbReference type="EMBL" id="SJFN01000028">
    <property type="protein sequence ID" value="TBW35108.1"/>
    <property type="molecule type" value="Genomic_DNA"/>
</dbReference>
<dbReference type="CDD" id="cd13143">
    <property type="entry name" value="MATE_MepA_like"/>
    <property type="match status" value="1"/>
</dbReference>
<dbReference type="OrthoDB" id="9806302at2"/>
<feature type="transmembrane region" description="Helical" evidence="10">
    <location>
        <begin position="305"/>
        <end position="330"/>
    </location>
</feature>
<dbReference type="PIRSF" id="PIRSF006603">
    <property type="entry name" value="DinF"/>
    <property type="match status" value="1"/>
</dbReference>
<sequence length="483" mass="50377">MKTGQRGPLGFPDSQFQRNVMTDPHVDGNPYLVAPVARVFVRTAAPIILVMTVNGLFTVVDALFLGHYAGAKALTAVTLMFPLMMLMIALQTMVASGMASIVARQLGARDLRAAEGTVFAAHLLAVAVCAVLILGLALTGGTMARALSGDDPEIARLGIVFLSIMVVFAPFSFFLGIQADTLRSEGHVGAMALLAVVATVLNILFNYLLIGVFDYGVAGSAAGTILAQALAMAGVVGLRLSGHTRLPLFARGSGAILADWRAILALGAPQSLGFLGISLTTGLVIVEVQLWSPSGYADTVAAYGIINRILTFAYLPLLGMSMACQSIAGNNAGAGRFDRSGAVLRIGVGCALVYAAAFETAFLLWPAAIGGLFVDAPRVVGEIARIMPVICATYAVAMPMMVVGGYFQALGMAGNAAVLSLARTYAIGLPLLSTMPSLLGERGIWLSTPIGDVLMLAVAAALLGWNARRHDLRWGLFRRPVAA</sequence>
<evidence type="ECO:0000256" key="10">
    <source>
        <dbReference type="SAM" id="Phobius"/>
    </source>
</evidence>
<dbReference type="InterPro" id="IPR045070">
    <property type="entry name" value="MATE_MepA-like"/>
</dbReference>
<evidence type="ECO:0000313" key="12">
    <source>
        <dbReference type="Proteomes" id="UP000292781"/>
    </source>
</evidence>
<feature type="transmembrane region" description="Helical" evidence="10">
    <location>
        <begin position="444"/>
        <end position="465"/>
    </location>
</feature>